<feature type="region of interest" description="Disordered" evidence="1">
    <location>
        <begin position="80"/>
        <end position="409"/>
    </location>
</feature>
<evidence type="ECO:0000259" key="3">
    <source>
        <dbReference type="Pfam" id="PF13717"/>
    </source>
</evidence>
<feature type="compositionally biased region" description="Basic and acidic residues" evidence="1">
    <location>
        <begin position="132"/>
        <end position="150"/>
    </location>
</feature>
<proteinExistence type="predicted"/>
<name>E3I2X2_RHOVT</name>
<evidence type="ECO:0000313" key="4">
    <source>
        <dbReference type="EMBL" id="ADP72567.1"/>
    </source>
</evidence>
<gene>
    <name evidence="4" type="ordered locus">Rvan_3384</name>
</gene>
<dbReference type="Proteomes" id="UP000001399">
    <property type="component" value="Chromosome"/>
</dbReference>
<dbReference type="InterPro" id="IPR011723">
    <property type="entry name" value="Znf/thioredoxin_put"/>
</dbReference>
<dbReference type="NCBIfam" id="TIGR02098">
    <property type="entry name" value="MJ0042_CXXC"/>
    <property type="match status" value="1"/>
</dbReference>
<feature type="compositionally biased region" description="Basic and acidic residues" evidence="1">
    <location>
        <begin position="168"/>
        <end position="183"/>
    </location>
</feature>
<sequence>MIIECPACTTRYDIKATLPPEGRSVRCAKCGTVWRALPDAVAEPLEFQGAGTQRVAEEEPSVPEVERQKRDLAAELRRQWAAEAAPQPKREEAAPDAHADADIEAAVQQHLAEEPAQDDTVPETRYASFGEGWRRDDADLPDEPDVRPEAETEAAASVAPSSDDERDAPEVAQHEPQAAREPAEDVPAEEAVSSAKPQAPDAEDVSGQDAPPEDGKVSWFGSFRRRRKQKDAEASTLAKEAAASPQIAETIPFPRQPHVAGADTAEPAEPDLRTLEEARAAVRGVFSSLGDGRPSLAGHSFSSPMTAPVSEAARNSDLSASGKDAGAPVTQGLGEWREGKYDRNAWRAPEDERREESAGSAATGSAASAAPRWTPAQEHAVSSADPEAELRKAMQSQFSEASDDKELAEELESHLRAAAGPREEVRAEDDLQGDLAAIWKRPQVRAPIAPAEDAYPAAEEAEEASFDPRLAREIEETQETSGVARRGFGSLAVAAAWGLFVTVAAGLVVGLFAFRDIVADSAPGLAPLYSAFGMPVTVQPLSFDAVTYKWTLTDGKPTLLVSGAIYNTSKRKVKMPDFTITIKDRDPALDREYSAALRSGTTKIRSRQREDFDIELVSPSPTLSSIELALKKVR</sequence>
<dbReference type="eggNOG" id="ENOG5032ZVA">
    <property type="taxonomic scope" value="Bacteria"/>
</dbReference>
<protein>
    <submittedName>
        <fullName evidence="4">MJ0042 family finger-like protein</fullName>
    </submittedName>
</protein>
<dbReference type="HOGENOM" id="CLU_431400_0_0_5"/>
<keyword evidence="5" id="KW-1185">Reference proteome</keyword>
<organism evidence="4 5">
    <name type="scientific">Rhodomicrobium vannielii (strain ATCC 17100 / DSM 162 / LMG 4299 / NCIMB 10020 / ATH 3.1.1)</name>
    <dbReference type="NCBI Taxonomy" id="648757"/>
    <lineage>
        <taxon>Bacteria</taxon>
        <taxon>Pseudomonadati</taxon>
        <taxon>Pseudomonadota</taxon>
        <taxon>Alphaproteobacteria</taxon>
        <taxon>Hyphomicrobiales</taxon>
        <taxon>Hyphomicrobiaceae</taxon>
        <taxon>Rhodomicrobium</taxon>
    </lineage>
</organism>
<evidence type="ECO:0000256" key="1">
    <source>
        <dbReference type="SAM" id="MobiDB-lite"/>
    </source>
</evidence>
<evidence type="ECO:0000256" key="2">
    <source>
        <dbReference type="SAM" id="Phobius"/>
    </source>
</evidence>
<keyword evidence="2" id="KW-0812">Transmembrane</keyword>
<reference evidence="5" key="1">
    <citation type="journal article" date="2011" name="J. Bacteriol.">
        <title>Genome sequences of eight morphologically diverse alphaproteobacteria.</title>
        <authorList>
            <consortium name="US DOE Joint Genome Institute"/>
            <person name="Brown P.J."/>
            <person name="Kysela D.T."/>
            <person name="Buechlein A."/>
            <person name="Hemmerich C."/>
            <person name="Brun Y.V."/>
        </authorList>
    </citation>
    <scope>NUCLEOTIDE SEQUENCE [LARGE SCALE GENOMIC DNA]</scope>
    <source>
        <strain evidence="5">ATCC 17100 / ATH 3.1.1 / DSM 162 / LMG 4299</strain>
    </source>
</reference>
<keyword evidence="2" id="KW-0472">Membrane</keyword>
<feature type="transmembrane region" description="Helical" evidence="2">
    <location>
        <begin position="488"/>
        <end position="514"/>
    </location>
</feature>
<accession>E3I2X2</accession>
<dbReference type="Pfam" id="PF13717">
    <property type="entry name" value="Zn_ribbon_4"/>
    <property type="match status" value="1"/>
</dbReference>
<dbReference type="AlphaFoldDB" id="E3I2X2"/>
<feature type="region of interest" description="Disordered" evidence="1">
    <location>
        <begin position="49"/>
        <end position="68"/>
    </location>
</feature>
<feature type="compositionally biased region" description="Basic and acidic residues" evidence="1">
    <location>
        <begin position="270"/>
        <end position="280"/>
    </location>
</feature>
<dbReference type="EMBL" id="CP002292">
    <property type="protein sequence ID" value="ADP72567.1"/>
    <property type="molecule type" value="Genomic_DNA"/>
</dbReference>
<dbReference type="RefSeq" id="WP_013420925.1">
    <property type="nucleotide sequence ID" value="NC_014664.1"/>
</dbReference>
<dbReference type="OrthoDB" id="7159357at2"/>
<evidence type="ECO:0000313" key="5">
    <source>
        <dbReference type="Proteomes" id="UP000001399"/>
    </source>
</evidence>
<dbReference type="KEGG" id="rva:Rvan_3384"/>
<dbReference type="STRING" id="648757.Rvan_3384"/>
<feature type="compositionally biased region" description="Basic and acidic residues" evidence="1">
    <location>
        <begin position="335"/>
        <end position="357"/>
    </location>
</feature>
<keyword evidence="2" id="KW-1133">Transmembrane helix</keyword>
<feature type="compositionally biased region" description="Low complexity" evidence="1">
    <location>
        <begin position="358"/>
        <end position="370"/>
    </location>
</feature>
<feature type="compositionally biased region" description="Basic and acidic residues" evidence="1">
    <location>
        <begin position="88"/>
        <end position="101"/>
    </location>
</feature>
<feature type="domain" description="Zinc finger/thioredoxin putative" evidence="3">
    <location>
        <begin position="1"/>
        <end position="35"/>
    </location>
</feature>
<feature type="compositionally biased region" description="Low complexity" evidence="1">
    <location>
        <begin position="234"/>
        <end position="244"/>
    </location>
</feature>